<dbReference type="InterPro" id="IPR029044">
    <property type="entry name" value="Nucleotide-diphossugar_trans"/>
</dbReference>
<sequence>MVGPRRHFLPLILLSVSAFFFYSYHHSSLTLHPSDPNFTVRVQDPHPTFVFIVKVLAFNRLDSLSRCLRSLAAADYLSDKVHLHVYIDHFARVEGSNDVDQNLDESHRILEFVDGFDWKFGEKLLHYRTQNVGLQAQWLEAWWPASDDEFAFVVEDDLEVSPLYYKFLRSLIVNYYYNASNSRPYIYGASLQRPRFVPVAHLWADFYVNIRISADISQTIRSLSQNPKIVDSLVDCIRIPCICLLHPITLETMLWYDEHKAKDIKPVLEGMVTTGWYKKMGERIWTPWFIKFIHSRGYYNFYTIFSHEKALSVSHRDAGVNYGKTAGPDSQLLDENSLDSSFLEMQPLSNLKWYDFCFREVLPERVIRSFDELGPVLKSVQKQETVIFVSLYRVLEMVTWNLLCNFGRLNIRNFILVGPESEFLFDLARRGHPVIIAEHFLRSIRTYKADQQDSHVQLINKILVNAYVIKKSLEHGYSSWVVDGNMLPVSGYPYIKSDPSSDFYTGKSSEFFFIRALLPLGKFGRIILFLRGEKNLVFWSTEMGFDLIRKRLEELGMWIDPAKLSAYRDRRFSGSQEEFEVALQTSVTVYVGNMSFYTTEEQVYELFSRAGEIKKIIMGLDKNTKTPCGFCFVLYYSREDTEDAVKYISGTILDDRPIRVDFDWGFQEGRQWGRGRSGGQVRDEYRTDYDPDILFSIGYYSVYMTYADSFKFDSAIIMGLYCLITILGGYGKLVQKELEAQRQLVDYGAGSLGSFPPVMPPHYGRHGGGHGHGGSHRHGRDYHRKRHRDDDRHYENSRRNSDHESRKNTSDQDSRPEKNPRFRESGDSDDEDEDNAKRRA</sequence>
<dbReference type="InterPro" id="IPR035979">
    <property type="entry name" value="RBD_domain_sf"/>
</dbReference>
<evidence type="ECO:0000259" key="5">
    <source>
        <dbReference type="PROSITE" id="PS50102"/>
    </source>
</evidence>
<evidence type="ECO:0000256" key="2">
    <source>
        <dbReference type="PROSITE-ProRule" id="PRU00176"/>
    </source>
</evidence>
<evidence type="ECO:0000313" key="7">
    <source>
        <dbReference type="Proteomes" id="UP000796880"/>
    </source>
</evidence>
<feature type="compositionally biased region" description="Basic and acidic residues" evidence="3">
    <location>
        <begin position="788"/>
        <end position="826"/>
    </location>
</feature>
<evidence type="ECO:0000256" key="1">
    <source>
        <dbReference type="ARBA" id="ARBA00010725"/>
    </source>
</evidence>
<keyword evidence="4" id="KW-1133">Transmembrane helix</keyword>
<accession>A0A8K0H1R5</accession>
<dbReference type="SUPFAM" id="SSF53448">
    <property type="entry name" value="Nucleotide-diphospho-sugar transferases"/>
    <property type="match status" value="1"/>
</dbReference>
<dbReference type="Gene3D" id="3.90.550.10">
    <property type="entry name" value="Spore Coat Polysaccharide Biosynthesis Protein SpsA, Chain A"/>
    <property type="match status" value="1"/>
</dbReference>
<feature type="compositionally biased region" description="Basic residues" evidence="3">
    <location>
        <begin position="763"/>
        <end position="787"/>
    </location>
</feature>
<dbReference type="OrthoDB" id="2020070at2759"/>
<dbReference type="PANTHER" id="PTHR33604">
    <property type="entry name" value="OSJNBA0004B13.7 PROTEIN"/>
    <property type="match status" value="1"/>
</dbReference>
<comment type="similarity">
    <text evidence="1">Belongs to the RRM NCBP2 family.</text>
</comment>
<dbReference type="EMBL" id="VOIH02000006">
    <property type="protein sequence ID" value="KAF3444074.1"/>
    <property type="molecule type" value="Genomic_DNA"/>
</dbReference>
<feature type="domain" description="RRM" evidence="5">
    <location>
        <begin position="587"/>
        <end position="665"/>
    </location>
</feature>
<name>A0A8K0H1R5_9ROSA</name>
<dbReference type="Gene3D" id="3.30.70.330">
    <property type="match status" value="1"/>
</dbReference>
<reference evidence="6" key="1">
    <citation type="submission" date="2020-03" db="EMBL/GenBank/DDBJ databases">
        <title>A high-quality chromosome-level genome assembly of a woody plant with both climbing and erect habits, Rhamnella rubrinervis.</title>
        <authorList>
            <person name="Lu Z."/>
            <person name="Yang Y."/>
            <person name="Zhu X."/>
            <person name="Sun Y."/>
        </authorList>
    </citation>
    <scope>NUCLEOTIDE SEQUENCE</scope>
    <source>
        <strain evidence="6">BYM</strain>
        <tissue evidence="6">Leaf</tissue>
    </source>
</reference>
<dbReference type="SMART" id="SM00360">
    <property type="entry name" value="RRM"/>
    <property type="match status" value="1"/>
</dbReference>
<dbReference type="FunFam" id="3.30.70.330:FF:000128">
    <property type="entry name" value="Nuclear cap-binding protein subunit 2"/>
    <property type="match status" value="1"/>
</dbReference>
<dbReference type="InterPro" id="IPR000504">
    <property type="entry name" value="RRM_dom"/>
</dbReference>
<dbReference type="Proteomes" id="UP000796880">
    <property type="component" value="Unassembled WGS sequence"/>
</dbReference>
<evidence type="ECO:0000256" key="3">
    <source>
        <dbReference type="SAM" id="MobiDB-lite"/>
    </source>
</evidence>
<dbReference type="PANTHER" id="PTHR33604:SF3">
    <property type="entry name" value="OSJNBA0004B13.7 PROTEIN"/>
    <property type="match status" value="1"/>
</dbReference>
<keyword evidence="4" id="KW-0812">Transmembrane</keyword>
<dbReference type="PROSITE" id="PS50102">
    <property type="entry name" value="RRM"/>
    <property type="match status" value="1"/>
</dbReference>
<keyword evidence="4" id="KW-0472">Membrane</keyword>
<feature type="transmembrane region" description="Helical" evidence="4">
    <location>
        <begin position="7"/>
        <end position="24"/>
    </location>
</feature>
<protein>
    <recommendedName>
        <fullName evidence="5">RRM domain-containing protein</fullName>
    </recommendedName>
</protein>
<organism evidence="6 7">
    <name type="scientific">Rhamnella rubrinervis</name>
    <dbReference type="NCBI Taxonomy" id="2594499"/>
    <lineage>
        <taxon>Eukaryota</taxon>
        <taxon>Viridiplantae</taxon>
        <taxon>Streptophyta</taxon>
        <taxon>Embryophyta</taxon>
        <taxon>Tracheophyta</taxon>
        <taxon>Spermatophyta</taxon>
        <taxon>Magnoliopsida</taxon>
        <taxon>eudicotyledons</taxon>
        <taxon>Gunneridae</taxon>
        <taxon>Pentapetalae</taxon>
        <taxon>rosids</taxon>
        <taxon>fabids</taxon>
        <taxon>Rosales</taxon>
        <taxon>Rhamnaceae</taxon>
        <taxon>rhamnoid group</taxon>
        <taxon>Rhamneae</taxon>
        <taxon>Rhamnella</taxon>
    </lineage>
</organism>
<dbReference type="CDD" id="cd12240">
    <property type="entry name" value="RRM_NCBP2"/>
    <property type="match status" value="1"/>
</dbReference>
<keyword evidence="2" id="KW-0694">RNA-binding</keyword>
<feature type="region of interest" description="Disordered" evidence="3">
    <location>
        <begin position="756"/>
        <end position="840"/>
    </location>
</feature>
<keyword evidence="7" id="KW-1185">Reference proteome</keyword>
<gene>
    <name evidence="6" type="ORF">FNV43_RR13764</name>
</gene>
<evidence type="ECO:0000256" key="4">
    <source>
        <dbReference type="SAM" id="Phobius"/>
    </source>
</evidence>
<proteinExistence type="inferred from homology"/>
<dbReference type="InterPro" id="IPR012677">
    <property type="entry name" value="Nucleotide-bd_a/b_plait_sf"/>
</dbReference>
<dbReference type="AlphaFoldDB" id="A0A8K0H1R5"/>
<comment type="caution">
    <text evidence="6">The sequence shown here is derived from an EMBL/GenBank/DDBJ whole genome shotgun (WGS) entry which is preliminary data.</text>
</comment>
<dbReference type="InterPro" id="IPR034148">
    <property type="entry name" value="NCBP2_RRM"/>
</dbReference>
<dbReference type="SUPFAM" id="SSF54928">
    <property type="entry name" value="RNA-binding domain, RBD"/>
    <property type="match status" value="1"/>
</dbReference>
<dbReference type="Pfam" id="PF00076">
    <property type="entry name" value="RRM_1"/>
    <property type="match status" value="1"/>
</dbReference>
<dbReference type="GO" id="GO:0003723">
    <property type="term" value="F:RNA binding"/>
    <property type="evidence" value="ECO:0007669"/>
    <property type="project" value="UniProtKB-UniRule"/>
</dbReference>
<evidence type="ECO:0000313" key="6">
    <source>
        <dbReference type="EMBL" id="KAF3444074.1"/>
    </source>
</evidence>